<keyword evidence="2" id="KW-1185">Reference proteome</keyword>
<dbReference type="EMBL" id="MPIN01000003">
    <property type="protein sequence ID" value="OJH40565.1"/>
    <property type="molecule type" value="Genomic_DNA"/>
</dbReference>
<dbReference type="OrthoDB" id="5381323at2"/>
<name>A0A1L9BE99_9BACT</name>
<organism evidence="1 2">
    <name type="scientific">Cystobacter ferrugineus</name>
    <dbReference type="NCBI Taxonomy" id="83449"/>
    <lineage>
        <taxon>Bacteria</taxon>
        <taxon>Pseudomonadati</taxon>
        <taxon>Myxococcota</taxon>
        <taxon>Myxococcia</taxon>
        <taxon>Myxococcales</taxon>
        <taxon>Cystobacterineae</taxon>
        <taxon>Archangiaceae</taxon>
        <taxon>Cystobacter</taxon>
    </lineage>
</organism>
<accession>A0A1L9BE99</accession>
<dbReference type="AlphaFoldDB" id="A0A1L9BE99"/>
<dbReference type="Proteomes" id="UP000182229">
    <property type="component" value="Unassembled WGS sequence"/>
</dbReference>
<reference evidence="1 2" key="2">
    <citation type="submission" date="2016-12" db="EMBL/GenBank/DDBJ databases">
        <title>Draft Genome Sequence of Cystobacter ferrugineus Strain Cbfe23.</title>
        <authorList>
            <person name="Akbar S."/>
            <person name="Dowd S.E."/>
            <person name="Stevens D.C."/>
        </authorList>
    </citation>
    <scope>NUCLEOTIDE SEQUENCE [LARGE SCALE GENOMIC DNA]</scope>
    <source>
        <strain evidence="1 2">Cbfe23</strain>
    </source>
</reference>
<evidence type="ECO:0000313" key="2">
    <source>
        <dbReference type="Proteomes" id="UP000182229"/>
    </source>
</evidence>
<proteinExistence type="predicted"/>
<comment type="caution">
    <text evidence="1">The sequence shown here is derived from an EMBL/GenBank/DDBJ whole genome shotgun (WGS) entry which is preliminary data.</text>
</comment>
<protein>
    <submittedName>
        <fullName evidence="1">Uncharacterized protein</fullName>
    </submittedName>
</protein>
<evidence type="ECO:0000313" key="1">
    <source>
        <dbReference type="EMBL" id="OJH40565.1"/>
    </source>
</evidence>
<gene>
    <name evidence="1" type="ORF">BON30_14515</name>
</gene>
<sequence>MMPMPLFYDLDAPARGDALVASKEEGADEDDLYEKFETLREMLAWGALSLFRLEKMPQICRGTFHGDHPNLLALIEPVMSSLGFKQPISTGPYCGLYERDDAALICIGTPRQGLDKVRSFKFSGNTAGVLRKILGEIAAASSLEVQVDEWVPALQ</sequence>
<reference evidence="2" key="1">
    <citation type="submission" date="2016-11" db="EMBL/GenBank/DDBJ databases">
        <authorList>
            <person name="Shukria A."/>
            <person name="Stevens D.C."/>
        </authorList>
    </citation>
    <scope>NUCLEOTIDE SEQUENCE [LARGE SCALE GENOMIC DNA]</scope>
    <source>
        <strain evidence="2">Cbfe23</strain>
    </source>
</reference>